<proteinExistence type="predicted"/>
<keyword evidence="1" id="KW-0347">Helicase</keyword>
<dbReference type="EMBL" id="WSGM01000416">
    <property type="protein sequence ID" value="KAE9721848.1"/>
    <property type="molecule type" value="Genomic_DNA"/>
</dbReference>
<feature type="non-terminal residue" evidence="1">
    <location>
        <position position="142"/>
    </location>
</feature>
<gene>
    <name evidence="1" type="ORF">GP711_27120</name>
</gene>
<evidence type="ECO:0000313" key="1">
    <source>
        <dbReference type="EMBL" id="KAE9721848.1"/>
    </source>
</evidence>
<keyword evidence="1" id="KW-0378">Hydrolase</keyword>
<accession>A0A6N6WS51</accession>
<dbReference type="Proteomes" id="UP000437875">
    <property type="component" value="Unassembled WGS sequence"/>
</dbReference>
<dbReference type="InterPro" id="IPR038718">
    <property type="entry name" value="SNF2-like_sf"/>
</dbReference>
<evidence type="ECO:0000313" key="2">
    <source>
        <dbReference type="Proteomes" id="UP000437875"/>
    </source>
</evidence>
<protein>
    <submittedName>
        <fullName evidence="1">ATP-dependent helicase</fullName>
    </submittedName>
</protein>
<keyword evidence="1" id="KW-0547">Nucleotide-binding</keyword>
<reference evidence="1 2" key="1">
    <citation type="submission" date="2019-10" db="EMBL/GenBank/DDBJ databases">
        <title>Antimicrobial-resistant enteric bacteria are widely distributed amongst people, animals and the environment in northern Tanzania.</title>
        <authorList>
            <person name="Subbiah M."/>
            <person name="Call D.R."/>
        </authorList>
    </citation>
    <scope>NUCLEOTIDE SEQUENCE [LARGE SCALE GENOMIC DNA]</scope>
    <source>
        <strain evidence="1 2">TzEc067</strain>
    </source>
</reference>
<dbReference type="GO" id="GO:0004386">
    <property type="term" value="F:helicase activity"/>
    <property type="evidence" value="ECO:0007669"/>
    <property type="project" value="UniProtKB-KW"/>
</dbReference>
<dbReference type="Gene3D" id="3.40.50.10810">
    <property type="entry name" value="Tandem AAA-ATPase domain"/>
    <property type="match status" value="1"/>
</dbReference>
<organism evidence="1 2">
    <name type="scientific">Escherichia coli</name>
    <dbReference type="NCBI Taxonomy" id="562"/>
    <lineage>
        <taxon>Bacteria</taxon>
        <taxon>Pseudomonadati</taxon>
        <taxon>Pseudomonadota</taxon>
        <taxon>Gammaproteobacteria</taxon>
        <taxon>Enterobacterales</taxon>
        <taxon>Enterobacteriaceae</taxon>
        <taxon>Escherichia</taxon>
    </lineage>
</organism>
<comment type="caution">
    <text evidence="1">The sequence shown here is derived from an EMBL/GenBank/DDBJ whole genome shotgun (WGS) entry which is preliminary data.</text>
</comment>
<sequence length="142" mass="15851">MNKQNYAPGMRVVIRDAEWRIRRADDSGDGGYLLTCDGISELVRGKEGLFLTKLEQKVEILDPAKTHLVEDESANYQAAQLYIESQLRQRVPTDSKVHFGHLAAMDSMPFQLDPTRMALAQPRQRILIADAVGLGKTLEAGI</sequence>
<dbReference type="AlphaFoldDB" id="A0A6N6WS51"/>
<name>A0A6N6WS51_ECOLX</name>
<keyword evidence="1" id="KW-0067">ATP-binding</keyword>